<name>A0A151XYU8_9GAMM</name>
<reference evidence="1 2" key="1">
    <citation type="submission" date="2016-03" db="EMBL/GenBank/DDBJ databases">
        <title>Acinetobacter genomospecies 28 strain ANC 4149.</title>
        <authorList>
            <person name="Radolfova-Krizova L."/>
            <person name="Nemec A."/>
        </authorList>
    </citation>
    <scope>NUCLEOTIDE SEQUENCE [LARGE SCALE GENOMIC DNA]</scope>
    <source>
        <strain evidence="1 2">ANC 4149</strain>
    </source>
</reference>
<organism evidence="1 2">
    <name type="scientific">Acinetobacter pragensis</name>
    <dbReference type="NCBI Taxonomy" id="1806892"/>
    <lineage>
        <taxon>Bacteria</taxon>
        <taxon>Pseudomonadati</taxon>
        <taxon>Pseudomonadota</taxon>
        <taxon>Gammaproteobacteria</taxon>
        <taxon>Moraxellales</taxon>
        <taxon>Moraxellaceae</taxon>
        <taxon>Acinetobacter</taxon>
    </lineage>
</organism>
<dbReference type="Proteomes" id="UP000076276">
    <property type="component" value="Unassembled WGS sequence"/>
</dbReference>
<comment type="caution">
    <text evidence="1">The sequence shown here is derived from an EMBL/GenBank/DDBJ whole genome shotgun (WGS) entry which is preliminary data.</text>
</comment>
<dbReference type="AlphaFoldDB" id="A0A151XYU8"/>
<protein>
    <submittedName>
        <fullName evidence="1">Uncharacterized protein</fullName>
    </submittedName>
</protein>
<sequence length="62" mass="7230">MLTHLLKKRFGAFLLSKFHASTLVRFKNTFEFSNEKNILALHLNKKIESTFYLNNSLRKAAS</sequence>
<accession>A0A151XYU8</accession>
<gene>
    <name evidence="1" type="ORF">AZH43_16170</name>
</gene>
<dbReference type="STRING" id="1806892.AZH43_16170"/>
<proteinExistence type="predicted"/>
<keyword evidence="2" id="KW-1185">Reference proteome</keyword>
<evidence type="ECO:0000313" key="1">
    <source>
        <dbReference type="EMBL" id="KYQ71001.1"/>
    </source>
</evidence>
<evidence type="ECO:0000313" key="2">
    <source>
        <dbReference type="Proteomes" id="UP000076276"/>
    </source>
</evidence>
<dbReference type="EMBL" id="LUAW01000035">
    <property type="protein sequence ID" value="KYQ71001.1"/>
    <property type="molecule type" value="Genomic_DNA"/>
</dbReference>